<proteinExistence type="predicted"/>
<sequence length="212" mass="22899">MHARRRHDLPVCPPKLVLRACQIARNPCRLHVCSIKCAGFCCWPVRTCPNLPLLPASLSPLGSGLARFDKRALIHYRWPGMMWWRPAVVHPCPNVRPAGCGGATKRGLMAVQAPGRASASDAPGCERLANHSAAAALALSLLQNSIASFDSEPRWSCFLLREPCLPAVPALPSHVKPNDGVPHEAHACNTSQHGPWSEMKSRIAPGTLAARP</sequence>
<dbReference type="EMBL" id="MU003716">
    <property type="protein sequence ID" value="KAF2803771.1"/>
    <property type="molecule type" value="Genomic_DNA"/>
</dbReference>
<name>A0A6A6Y4K0_9PEZI</name>
<dbReference type="AlphaFoldDB" id="A0A6A6Y4K0"/>
<evidence type="ECO:0000256" key="1">
    <source>
        <dbReference type="SAM" id="MobiDB-lite"/>
    </source>
</evidence>
<dbReference type="RefSeq" id="XP_033570735.1">
    <property type="nucleotide sequence ID" value="XM_033712878.1"/>
</dbReference>
<evidence type="ECO:0000313" key="2">
    <source>
        <dbReference type="EMBL" id="KAF2803771.1"/>
    </source>
</evidence>
<dbReference type="Proteomes" id="UP000504636">
    <property type="component" value="Unplaced"/>
</dbReference>
<evidence type="ECO:0000313" key="4">
    <source>
        <dbReference type="RefSeq" id="XP_033570735.1"/>
    </source>
</evidence>
<reference evidence="4" key="2">
    <citation type="submission" date="2020-04" db="EMBL/GenBank/DDBJ databases">
        <authorList>
            <consortium name="NCBI Genome Project"/>
        </authorList>
    </citation>
    <scope>NUCLEOTIDE SEQUENCE</scope>
    <source>
        <strain evidence="4">CBS 304.34</strain>
    </source>
</reference>
<feature type="region of interest" description="Disordered" evidence="1">
    <location>
        <begin position="187"/>
        <end position="212"/>
    </location>
</feature>
<dbReference type="GeneID" id="54453771"/>
<accession>A0A6A6Y4K0</accession>
<gene>
    <name evidence="2 4" type="ORF">BDZ99DRAFT_162560</name>
</gene>
<organism evidence="2">
    <name type="scientific">Mytilinidion resinicola</name>
    <dbReference type="NCBI Taxonomy" id="574789"/>
    <lineage>
        <taxon>Eukaryota</taxon>
        <taxon>Fungi</taxon>
        <taxon>Dikarya</taxon>
        <taxon>Ascomycota</taxon>
        <taxon>Pezizomycotina</taxon>
        <taxon>Dothideomycetes</taxon>
        <taxon>Pleosporomycetidae</taxon>
        <taxon>Mytilinidiales</taxon>
        <taxon>Mytilinidiaceae</taxon>
        <taxon>Mytilinidion</taxon>
    </lineage>
</organism>
<reference evidence="2 4" key="1">
    <citation type="journal article" date="2020" name="Stud. Mycol.">
        <title>101 Dothideomycetes genomes: a test case for predicting lifestyles and emergence of pathogens.</title>
        <authorList>
            <person name="Haridas S."/>
            <person name="Albert R."/>
            <person name="Binder M."/>
            <person name="Bloem J."/>
            <person name="Labutti K."/>
            <person name="Salamov A."/>
            <person name="Andreopoulos B."/>
            <person name="Baker S."/>
            <person name="Barry K."/>
            <person name="Bills G."/>
            <person name="Bluhm B."/>
            <person name="Cannon C."/>
            <person name="Castanera R."/>
            <person name="Culley D."/>
            <person name="Daum C."/>
            <person name="Ezra D."/>
            <person name="Gonzalez J."/>
            <person name="Henrissat B."/>
            <person name="Kuo A."/>
            <person name="Liang C."/>
            <person name="Lipzen A."/>
            <person name="Lutzoni F."/>
            <person name="Magnuson J."/>
            <person name="Mondo S."/>
            <person name="Nolan M."/>
            <person name="Ohm R."/>
            <person name="Pangilinan J."/>
            <person name="Park H.-J."/>
            <person name="Ramirez L."/>
            <person name="Alfaro M."/>
            <person name="Sun H."/>
            <person name="Tritt A."/>
            <person name="Yoshinaga Y."/>
            <person name="Zwiers L.-H."/>
            <person name="Turgeon B."/>
            <person name="Goodwin S."/>
            <person name="Spatafora J."/>
            <person name="Crous P."/>
            <person name="Grigoriev I."/>
        </authorList>
    </citation>
    <scope>NUCLEOTIDE SEQUENCE</scope>
    <source>
        <strain evidence="2 4">CBS 304.34</strain>
    </source>
</reference>
<protein>
    <submittedName>
        <fullName evidence="2 4">Uncharacterized protein</fullName>
    </submittedName>
</protein>
<evidence type="ECO:0000313" key="3">
    <source>
        <dbReference type="Proteomes" id="UP000504636"/>
    </source>
</evidence>
<keyword evidence="3" id="KW-1185">Reference proteome</keyword>
<reference evidence="4" key="3">
    <citation type="submission" date="2025-04" db="UniProtKB">
        <authorList>
            <consortium name="RefSeq"/>
        </authorList>
    </citation>
    <scope>IDENTIFICATION</scope>
    <source>
        <strain evidence="4">CBS 304.34</strain>
    </source>
</reference>